<evidence type="ECO:0000313" key="2">
    <source>
        <dbReference type="WBParaSite" id="ES5_v2.g8291.t1"/>
    </source>
</evidence>
<evidence type="ECO:0000313" key="1">
    <source>
        <dbReference type="Proteomes" id="UP000887579"/>
    </source>
</evidence>
<name>A0AC34GTW4_9BILA</name>
<sequence length="113" mass="13208">MKFYLSLLFFTITVFLLPGFIKAAALLNPSRQDFSPSFLENKRGMGLRLPHLLRLQDSGNHHYPHGMDKRRLVINLGFLKLSILFIMETSDKKKLLTWLYMVKKKGNKKLKKD</sequence>
<dbReference type="Proteomes" id="UP000887579">
    <property type="component" value="Unplaced"/>
</dbReference>
<proteinExistence type="predicted"/>
<accession>A0AC34GTW4</accession>
<dbReference type="WBParaSite" id="ES5_v2.g8291.t1">
    <property type="protein sequence ID" value="ES5_v2.g8291.t1"/>
    <property type="gene ID" value="ES5_v2.g8291"/>
</dbReference>
<protein>
    <submittedName>
        <fullName evidence="2">Uncharacterized protein</fullName>
    </submittedName>
</protein>
<reference evidence="2" key="1">
    <citation type="submission" date="2022-11" db="UniProtKB">
        <authorList>
            <consortium name="WormBaseParasite"/>
        </authorList>
    </citation>
    <scope>IDENTIFICATION</scope>
</reference>
<organism evidence="1 2">
    <name type="scientific">Panagrolaimus sp. ES5</name>
    <dbReference type="NCBI Taxonomy" id="591445"/>
    <lineage>
        <taxon>Eukaryota</taxon>
        <taxon>Metazoa</taxon>
        <taxon>Ecdysozoa</taxon>
        <taxon>Nematoda</taxon>
        <taxon>Chromadorea</taxon>
        <taxon>Rhabditida</taxon>
        <taxon>Tylenchina</taxon>
        <taxon>Panagrolaimomorpha</taxon>
        <taxon>Panagrolaimoidea</taxon>
        <taxon>Panagrolaimidae</taxon>
        <taxon>Panagrolaimus</taxon>
    </lineage>
</organism>